<gene>
    <name evidence="2" type="ORF">D7V88_07370</name>
</gene>
<reference evidence="3" key="1">
    <citation type="submission" date="2018-09" db="EMBL/GenBank/DDBJ databases">
        <authorList>
            <person name="Livingstone P.G."/>
            <person name="Whitworth D.E."/>
        </authorList>
    </citation>
    <scope>NUCLEOTIDE SEQUENCE [LARGE SCALE GENOMIC DNA]</scope>
    <source>
        <strain evidence="3">CA054A</strain>
    </source>
</reference>
<feature type="signal peptide" evidence="1">
    <location>
        <begin position="1"/>
        <end position="25"/>
    </location>
</feature>
<evidence type="ECO:0000313" key="3">
    <source>
        <dbReference type="Proteomes" id="UP000268094"/>
    </source>
</evidence>
<dbReference type="Gene3D" id="3.40.50.1110">
    <property type="entry name" value="SGNH hydrolase"/>
    <property type="match status" value="1"/>
</dbReference>
<protein>
    <submittedName>
        <fullName evidence="2">SGNH/GDSL hydrolase family protein</fullName>
    </submittedName>
</protein>
<dbReference type="RefSeq" id="WP_120539892.1">
    <property type="nucleotide sequence ID" value="NZ_RAVZ01000032.1"/>
</dbReference>
<keyword evidence="3" id="KW-1185">Reference proteome</keyword>
<comment type="caution">
    <text evidence="2">The sequence shown here is derived from an EMBL/GenBank/DDBJ whole genome shotgun (WGS) entry which is preliminary data.</text>
</comment>
<evidence type="ECO:0000313" key="2">
    <source>
        <dbReference type="EMBL" id="RKG92087.1"/>
    </source>
</evidence>
<keyword evidence="2" id="KW-0378">Hydrolase</keyword>
<dbReference type="EMBL" id="RAVZ01000032">
    <property type="protein sequence ID" value="RKG92087.1"/>
    <property type="molecule type" value="Genomic_DNA"/>
</dbReference>
<feature type="chain" id="PRO_5017281262" evidence="1">
    <location>
        <begin position="26"/>
        <end position="361"/>
    </location>
</feature>
<accession>A0A3A8J8F9</accession>
<keyword evidence="1" id="KW-0732">Signal</keyword>
<dbReference type="SUPFAM" id="SSF52266">
    <property type="entry name" value="SGNH hydrolase"/>
    <property type="match status" value="1"/>
</dbReference>
<dbReference type="AlphaFoldDB" id="A0A3A8J8F9"/>
<sequence length="361" mass="39031">MSVRRSGLSLVAVLAATTLGGSAMASTINQNTSWTINRSASQTYRVVAYGDSIFAGYNGGIGSVARRGAPVVEGEYAAKKWGTNVEVIRRTKSGAKADDIYNNKIVADRSYMQTANTRVVMFEMCGNDYLQARSAFTDQTGTCNYSGLQAALTACTTYMERGMQAINQYATSAKVKVIANIYYPGYDADNVLTACTDSATGQKVNKQTYFLPLLARSNWRACNLASKYGFKCADSFAEMMAADYDRNGDGQVDSEAIAYRAGETEDAYVQRISVTLRSTLRDANLHLANASTSYDYIQSDNTHPTYTGSTISVNIFSGSGSGSAAPGYTDAQIVNGKNPDWNKFGHERMGWSISNFDPATP</sequence>
<organism evidence="2 3">
    <name type="scientific">Corallococcus terminator</name>
    <dbReference type="NCBI Taxonomy" id="2316733"/>
    <lineage>
        <taxon>Bacteria</taxon>
        <taxon>Pseudomonadati</taxon>
        <taxon>Myxococcota</taxon>
        <taxon>Myxococcia</taxon>
        <taxon>Myxococcales</taxon>
        <taxon>Cystobacterineae</taxon>
        <taxon>Myxococcaceae</taxon>
        <taxon>Corallococcus</taxon>
    </lineage>
</organism>
<dbReference type="GO" id="GO:0016788">
    <property type="term" value="F:hydrolase activity, acting on ester bonds"/>
    <property type="evidence" value="ECO:0007669"/>
    <property type="project" value="UniProtKB-ARBA"/>
</dbReference>
<dbReference type="OrthoDB" id="6014761at2"/>
<proteinExistence type="predicted"/>
<dbReference type="InterPro" id="IPR036514">
    <property type="entry name" value="SGNH_hydro_sf"/>
</dbReference>
<evidence type="ECO:0000256" key="1">
    <source>
        <dbReference type="SAM" id="SignalP"/>
    </source>
</evidence>
<name>A0A3A8J8F9_9BACT</name>
<dbReference type="Proteomes" id="UP000268094">
    <property type="component" value="Unassembled WGS sequence"/>
</dbReference>